<evidence type="ECO:0000313" key="2">
    <source>
        <dbReference type="Proteomes" id="UP001144673"/>
    </source>
</evidence>
<accession>A0A9W8UHA8</accession>
<reference evidence="1" key="1">
    <citation type="journal article" date="2023" name="Access Microbiol">
        <title>De-novo genome assembly for Akanthomyces muscarius, a biocontrol agent of insect agricultural pests.</title>
        <authorList>
            <person name="Erdos Z."/>
            <person name="Studholme D.J."/>
            <person name="Raymond B."/>
            <person name="Sharma M."/>
        </authorList>
    </citation>
    <scope>NUCLEOTIDE SEQUENCE</scope>
    <source>
        <strain evidence="1">Ve6</strain>
    </source>
</reference>
<dbReference type="KEGG" id="amus:LMH87_004722"/>
<evidence type="ECO:0000313" key="1">
    <source>
        <dbReference type="EMBL" id="KAJ4145891.1"/>
    </source>
</evidence>
<protein>
    <submittedName>
        <fullName evidence="1">Uncharacterized protein</fullName>
    </submittedName>
</protein>
<proteinExistence type="predicted"/>
<gene>
    <name evidence="1" type="ORF">LMH87_004722</name>
</gene>
<dbReference type="RefSeq" id="XP_056049561.1">
    <property type="nucleotide sequence ID" value="XM_056195986.1"/>
</dbReference>
<sequence length="243" mass="27874">MALAAEKSRPDFTHNERLEALNASADGLGDQLDAPQRGWNDLILKLELSSLSAKWWTQCQALSWARHFSVARKGLFPVYINSLDQLIHNHNFPARDYQIYIIMTIVRVEQPRSWSHHFQRVTINMDVVSQECINMINAKEVQELLKRDGVRHASFGQAVADNNNGNKLANGYISKLEITGFSQKTKRVTRFDRSRRWECDVSIAYNAVQEFVTMDDAEKDGDFSRPPIQAVNDLRQQFTKHGV</sequence>
<dbReference type="Proteomes" id="UP001144673">
    <property type="component" value="Chromosome 2"/>
</dbReference>
<organism evidence="1 2">
    <name type="scientific">Akanthomyces muscarius</name>
    <name type="common">Entomopathogenic fungus</name>
    <name type="synonym">Lecanicillium muscarium</name>
    <dbReference type="NCBI Taxonomy" id="2231603"/>
    <lineage>
        <taxon>Eukaryota</taxon>
        <taxon>Fungi</taxon>
        <taxon>Dikarya</taxon>
        <taxon>Ascomycota</taxon>
        <taxon>Pezizomycotina</taxon>
        <taxon>Sordariomycetes</taxon>
        <taxon>Hypocreomycetidae</taxon>
        <taxon>Hypocreales</taxon>
        <taxon>Cordycipitaceae</taxon>
        <taxon>Akanthomyces</taxon>
    </lineage>
</organism>
<dbReference type="EMBL" id="JAJHUN010000011">
    <property type="protein sequence ID" value="KAJ4145891.1"/>
    <property type="molecule type" value="Genomic_DNA"/>
</dbReference>
<dbReference type="AlphaFoldDB" id="A0A9W8UHA8"/>
<dbReference type="GeneID" id="80891881"/>
<name>A0A9W8UHA8_AKAMU</name>
<comment type="caution">
    <text evidence="1">The sequence shown here is derived from an EMBL/GenBank/DDBJ whole genome shotgun (WGS) entry which is preliminary data.</text>
</comment>
<keyword evidence="2" id="KW-1185">Reference proteome</keyword>